<organism evidence="1 2">
    <name type="scientific">Rhamnella rubrinervis</name>
    <dbReference type="NCBI Taxonomy" id="2594499"/>
    <lineage>
        <taxon>Eukaryota</taxon>
        <taxon>Viridiplantae</taxon>
        <taxon>Streptophyta</taxon>
        <taxon>Embryophyta</taxon>
        <taxon>Tracheophyta</taxon>
        <taxon>Spermatophyta</taxon>
        <taxon>Magnoliopsida</taxon>
        <taxon>eudicotyledons</taxon>
        <taxon>Gunneridae</taxon>
        <taxon>Pentapetalae</taxon>
        <taxon>rosids</taxon>
        <taxon>fabids</taxon>
        <taxon>Rosales</taxon>
        <taxon>Rhamnaceae</taxon>
        <taxon>rhamnoid group</taxon>
        <taxon>Rhamneae</taxon>
        <taxon>Rhamnella</taxon>
    </lineage>
</organism>
<reference evidence="1" key="1">
    <citation type="submission" date="2020-03" db="EMBL/GenBank/DDBJ databases">
        <title>A high-quality chromosome-level genome assembly of a woody plant with both climbing and erect habits, Rhamnella rubrinervis.</title>
        <authorList>
            <person name="Lu Z."/>
            <person name="Yang Y."/>
            <person name="Zhu X."/>
            <person name="Sun Y."/>
        </authorList>
    </citation>
    <scope>NUCLEOTIDE SEQUENCE</scope>
    <source>
        <strain evidence="1">BYM</strain>
        <tissue evidence="1">Leaf</tissue>
    </source>
</reference>
<evidence type="ECO:0000313" key="1">
    <source>
        <dbReference type="EMBL" id="KAF3443097.1"/>
    </source>
</evidence>
<keyword evidence="2" id="KW-1185">Reference proteome</keyword>
<gene>
    <name evidence="1" type="ORF">FNV43_RR17018</name>
</gene>
<sequence length="66" mass="7429">MKLQDWTTNILQSYGVITTNNIKHEVENAETEQAGTVSEIENQDKNVIAGMKINKREVEVVEPTQA</sequence>
<dbReference type="EMBL" id="VOIH02000007">
    <property type="protein sequence ID" value="KAF3443097.1"/>
    <property type="molecule type" value="Genomic_DNA"/>
</dbReference>
<name>A0A8K0GZV3_9ROSA</name>
<proteinExistence type="predicted"/>
<dbReference type="Proteomes" id="UP000796880">
    <property type="component" value="Unassembled WGS sequence"/>
</dbReference>
<dbReference type="OrthoDB" id="414698at2759"/>
<evidence type="ECO:0000313" key="2">
    <source>
        <dbReference type="Proteomes" id="UP000796880"/>
    </source>
</evidence>
<comment type="caution">
    <text evidence="1">The sequence shown here is derived from an EMBL/GenBank/DDBJ whole genome shotgun (WGS) entry which is preliminary data.</text>
</comment>
<protein>
    <submittedName>
        <fullName evidence="1">Uncharacterized protein</fullName>
    </submittedName>
</protein>
<accession>A0A8K0GZV3</accession>
<dbReference type="AlphaFoldDB" id="A0A8K0GZV3"/>